<dbReference type="InterPro" id="IPR050836">
    <property type="entry name" value="SDS22/Internalin_LRR"/>
</dbReference>
<evidence type="ECO:0000256" key="1">
    <source>
        <dbReference type="ARBA" id="ARBA00022614"/>
    </source>
</evidence>
<dbReference type="InterPro" id="IPR001611">
    <property type="entry name" value="Leu-rich_rpt"/>
</dbReference>
<dbReference type="OMA" id="MNDMFIS"/>
<protein>
    <submittedName>
        <fullName evidence="3">Protein phosphatase 1, regulatory subunit 42</fullName>
    </submittedName>
</protein>
<dbReference type="PANTHER" id="PTHR46652">
    <property type="entry name" value="LEUCINE-RICH REPEAT AND IQ DOMAIN-CONTAINING PROTEIN 1-RELATED"/>
    <property type="match status" value="1"/>
</dbReference>
<dbReference type="AlphaFoldDB" id="A0A673X0X0"/>
<dbReference type="FunCoup" id="A0A673X0X0">
    <property type="interactions" value="517"/>
</dbReference>
<keyword evidence="1" id="KW-0433">Leucine-rich repeat</keyword>
<reference evidence="3" key="2">
    <citation type="submission" date="2025-09" db="UniProtKB">
        <authorList>
            <consortium name="Ensembl"/>
        </authorList>
    </citation>
    <scope>IDENTIFICATION</scope>
</reference>
<gene>
    <name evidence="3" type="primary">PPP1R42</name>
</gene>
<reference evidence="3" key="1">
    <citation type="submission" date="2025-08" db="UniProtKB">
        <authorList>
            <consortium name="Ensembl"/>
        </authorList>
    </citation>
    <scope>IDENTIFICATION</scope>
</reference>
<name>A0A673X0X0_SALTR</name>
<evidence type="ECO:0000256" key="2">
    <source>
        <dbReference type="ARBA" id="ARBA00022737"/>
    </source>
</evidence>
<evidence type="ECO:0000313" key="4">
    <source>
        <dbReference type="Proteomes" id="UP000472277"/>
    </source>
</evidence>
<dbReference type="SUPFAM" id="SSF52075">
    <property type="entry name" value="Outer arm dynein light chain 1"/>
    <property type="match status" value="1"/>
</dbReference>
<dbReference type="Ensembl" id="ENSSTUT00000015897.1">
    <property type="protein sequence ID" value="ENSSTUP00000015053.1"/>
    <property type="gene ID" value="ENSSTUG00000006943.1"/>
</dbReference>
<dbReference type="Proteomes" id="UP000472277">
    <property type="component" value="Chromosome 6"/>
</dbReference>
<evidence type="ECO:0000313" key="3">
    <source>
        <dbReference type="Ensembl" id="ENSSTUP00000015053.1"/>
    </source>
</evidence>
<dbReference type="PROSITE" id="PS51450">
    <property type="entry name" value="LRR"/>
    <property type="match status" value="1"/>
</dbReference>
<dbReference type="InParanoid" id="A0A673X0X0"/>
<dbReference type="PANTHER" id="PTHR46652:SF3">
    <property type="entry name" value="LEUCINE-RICH REPEAT-CONTAINING PROTEIN 9"/>
    <property type="match status" value="1"/>
</dbReference>
<dbReference type="Gene3D" id="3.80.10.10">
    <property type="entry name" value="Ribonuclease Inhibitor"/>
    <property type="match status" value="1"/>
</dbReference>
<keyword evidence="2" id="KW-0677">Repeat</keyword>
<organism evidence="3 4">
    <name type="scientific">Salmo trutta</name>
    <name type="common">Brown trout</name>
    <dbReference type="NCBI Taxonomy" id="8032"/>
    <lineage>
        <taxon>Eukaryota</taxon>
        <taxon>Metazoa</taxon>
        <taxon>Chordata</taxon>
        <taxon>Craniata</taxon>
        <taxon>Vertebrata</taxon>
        <taxon>Euteleostomi</taxon>
        <taxon>Actinopterygii</taxon>
        <taxon>Neopterygii</taxon>
        <taxon>Teleostei</taxon>
        <taxon>Protacanthopterygii</taxon>
        <taxon>Salmoniformes</taxon>
        <taxon>Salmonidae</taxon>
        <taxon>Salmoninae</taxon>
        <taxon>Salmo</taxon>
    </lineage>
</organism>
<sequence>MVRLTMDLIAKSSYYLKNKRSYSLPQYLKLTHLNFSNKNIEDIEDLSMCRNLTVLYLYDNKINHVLGACPIIMVMGGLEELKMLYLEGQRLPSGEKLLFDPRTLFSLAESFGVLNINRNNIDDVRDLAVLKKHTFLCCRQPVTGHDLEGVFSQWPLLHRMDLSGNTVCHKPKYRDSNIVFVEELNGKEINELSRQFLINWKASKDGKKKWKDERMKTSQITLPLLIMYCYIQITYPFTGKIMYCYIQITLPLLVR</sequence>
<accession>A0A673X0X0</accession>
<dbReference type="GeneTree" id="ENSGT00940000158260"/>
<keyword evidence="4" id="KW-1185">Reference proteome</keyword>
<dbReference type="InterPro" id="IPR032675">
    <property type="entry name" value="LRR_dom_sf"/>
</dbReference>
<proteinExistence type="predicted"/>